<keyword evidence="3" id="KW-0731">Sigma factor</keyword>
<keyword evidence="5" id="KW-0804">Transcription</keyword>
<dbReference type="SUPFAM" id="SSF88946">
    <property type="entry name" value="Sigma2 domain of RNA polymerase sigma factors"/>
    <property type="match status" value="1"/>
</dbReference>
<evidence type="ECO:0000313" key="9">
    <source>
        <dbReference type="EMBL" id="KIO45411.1"/>
    </source>
</evidence>
<evidence type="ECO:0000256" key="4">
    <source>
        <dbReference type="ARBA" id="ARBA00023125"/>
    </source>
</evidence>
<dbReference type="GO" id="GO:0003677">
    <property type="term" value="F:DNA binding"/>
    <property type="evidence" value="ECO:0007669"/>
    <property type="project" value="UniProtKB-KW"/>
</dbReference>
<evidence type="ECO:0000256" key="1">
    <source>
        <dbReference type="ARBA" id="ARBA00010641"/>
    </source>
</evidence>
<evidence type="ECO:0000313" key="10">
    <source>
        <dbReference type="Proteomes" id="UP000031937"/>
    </source>
</evidence>
<dbReference type="PANTHER" id="PTHR43133">
    <property type="entry name" value="RNA POLYMERASE ECF-TYPE SIGMA FACTO"/>
    <property type="match status" value="1"/>
</dbReference>
<dbReference type="GO" id="GO:0006352">
    <property type="term" value="P:DNA-templated transcription initiation"/>
    <property type="evidence" value="ECO:0007669"/>
    <property type="project" value="InterPro"/>
</dbReference>
<dbReference type="Gene3D" id="1.10.10.10">
    <property type="entry name" value="Winged helix-like DNA-binding domain superfamily/Winged helix DNA-binding domain"/>
    <property type="match status" value="1"/>
</dbReference>
<evidence type="ECO:0000313" key="11">
    <source>
        <dbReference type="Proteomes" id="UP000031980"/>
    </source>
</evidence>
<evidence type="ECO:0000256" key="3">
    <source>
        <dbReference type="ARBA" id="ARBA00023082"/>
    </source>
</evidence>
<reference evidence="9 10" key="2">
    <citation type="submission" date="2014-07" db="EMBL/GenBank/DDBJ databases">
        <title>Porphyromonadaceae bacterium OUH 334697 = ATCC BAA-2682 = DSM 28341 draft genome.</title>
        <authorList>
            <person name="Sydenham T.V."/>
            <person name="Hasman H."/>
            <person name="Justesen U.S."/>
        </authorList>
    </citation>
    <scope>NUCLEOTIDE SEQUENCE [LARGE SCALE GENOMIC DNA]</scope>
    <source>
        <strain evidence="9 10">OUH 334697</strain>
    </source>
</reference>
<dbReference type="InterPro" id="IPR036388">
    <property type="entry name" value="WH-like_DNA-bd_sf"/>
</dbReference>
<dbReference type="NCBIfam" id="TIGR02937">
    <property type="entry name" value="sigma70-ECF"/>
    <property type="match status" value="1"/>
</dbReference>
<evidence type="ECO:0000259" key="7">
    <source>
        <dbReference type="Pfam" id="PF08281"/>
    </source>
</evidence>
<comment type="caution">
    <text evidence="8">The sequence shown here is derived from an EMBL/GenBank/DDBJ whole genome shotgun (WGS) entry which is preliminary data.</text>
</comment>
<dbReference type="InterPro" id="IPR013324">
    <property type="entry name" value="RNA_pol_sigma_r3/r4-like"/>
</dbReference>
<dbReference type="InterPro" id="IPR013325">
    <property type="entry name" value="RNA_pol_sigma_r2"/>
</dbReference>
<dbReference type="InterPro" id="IPR013249">
    <property type="entry name" value="RNA_pol_sigma70_r4_t2"/>
</dbReference>
<protein>
    <submittedName>
        <fullName evidence="8">RNA polymerase subunit sigma-24</fullName>
    </submittedName>
</protein>
<dbReference type="Pfam" id="PF04542">
    <property type="entry name" value="Sigma70_r2"/>
    <property type="match status" value="1"/>
</dbReference>
<dbReference type="SUPFAM" id="SSF88659">
    <property type="entry name" value="Sigma3 and sigma4 domains of RNA polymerase sigma factors"/>
    <property type="match status" value="1"/>
</dbReference>
<reference evidence="8 11" key="1">
    <citation type="submission" date="2014-07" db="EMBL/GenBank/DDBJ databases">
        <title>Porphyromonadaceae bacterium OUH 308042 = ATCC BAA-2681 = DSM 28342 draft genome.</title>
        <authorList>
            <person name="Sydenham T.V."/>
            <person name="Hasman H."/>
            <person name="Justensen U.S."/>
        </authorList>
    </citation>
    <scope>NUCLEOTIDE SEQUENCE [LARGE SCALE GENOMIC DNA]</scope>
    <source>
        <strain evidence="8 11">OUH 308042</strain>
    </source>
</reference>
<organism evidence="8 11">
    <name type="scientific">Sanguibacteroides justesenii</name>
    <dbReference type="NCBI Taxonomy" id="1547597"/>
    <lineage>
        <taxon>Bacteria</taxon>
        <taxon>Pseudomonadati</taxon>
        <taxon>Bacteroidota</taxon>
        <taxon>Bacteroidia</taxon>
        <taxon>Bacteroidales</taxon>
        <taxon>Porphyromonadaceae</taxon>
        <taxon>Sanguibacteroides</taxon>
    </lineage>
</organism>
<dbReference type="GO" id="GO:0016987">
    <property type="term" value="F:sigma factor activity"/>
    <property type="evidence" value="ECO:0007669"/>
    <property type="project" value="UniProtKB-KW"/>
</dbReference>
<keyword evidence="4" id="KW-0238">DNA-binding</keyword>
<comment type="similarity">
    <text evidence="1">Belongs to the sigma-70 factor family. ECF subfamily.</text>
</comment>
<feature type="domain" description="RNA polymerase sigma-70 region 2" evidence="6">
    <location>
        <begin position="28"/>
        <end position="94"/>
    </location>
</feature>
<dbReference type="Proteomes" id="UP000031980">
    <property type="component" value="Unassembled WGS sequence"/>
</dbReference>
<dbReference type="PANTHER" id="PTHR43133:SF8">
    <property type="entry name" value="RNA POLYMERASE SIGMA FACTOR HI_1459-RELATED"/>
    <property type="match status" value="1"/>
</dbReference>
<dbReference type="InterPro" id="IPR007627">
    <property type="entry name" value="RNA_pol_sigma70_r2"/>
</dbReference>
<dbReference type="CDD" id="cd06171">
    <property type="entry name" value="Sigma70_r4"/>
    <property type="match status" value="1"/>
</dbReference>
<evidence type="ECO:0000259" key="6">
    <source>
        <dbReference type="Pfam" id="PF04542"/>
    </source>
</evidence>
<feature type="domain" description="RNA polymerase sigma factor 70 region 4 type 2" evidence="7">
    <location>
        <begin position="125"/>
        <end position="176"/>
    </location>
</feature>
<dbReference type="AlphaFoldDB" id="A0A0C3NE07"/>
<keyword evidence="2" id="KW-0805">Transcription regulation</keyword>
<sequence>MPVDKYRSDEELLQLYCKSGKLIYLTDLYKRYMPLVYGVALKYLKKPEDAQDAVMQLFENTVEKAKSTKIEVFKSWLYTCTRNYCLMELRKKTWNVSLNLDHSFMDFCEDLHLEFDGENEEREKAVRECMEELPEKQRICINHFFFDELSYKEVEMRTGFSSKNVKSFIQNGKRNLKLCINRKGLGFYDREQ</sequence>
<evidence type="ECO:0000256" key="2">
    <source>
        <dbReference type="ARBA" id="ARBA00023015"/>
    </source>
</evidence>
<dbReference type="EMBL" id="JPIU01000039">
    <property type="protein sequence ID" value="KIO44332.1"/>
    <property type="molecule type" value="Genomic_DNA"/>
</dbReference>
<dbReference type="Pfam" id="PF08281">
    <property type="entry name" value="Sigma70_r4_2"/>
    <property type="match status" value="1"/>
</dbReference>
<evidence type="ECO:0000256" key="5">
    <source>
        <dbReference type="ARBA" id="ARBA00023163"/>
    </source>
</evidence>
<evidence type="ECO:0000313" key="8">
    <source>
        <dbReference type="EMBL" id="KIO44332.1"/>
    </source>
</evidence>
<proteinExistence type="inferred from homology"/>
<name>A0A0C3NE07_9PORP</name>
<dbReference type="EMBL" id="JPIT01000018">
    <property type="protein sequence ID" value="KIO45411.1"/>
    <property type="molecule type" value="Genomic_DNA"/>
</dbReference>
<dbReference type="OrthoDB" id="9790423at2"/>
<gene>
    <name evidence="8" type="ORF">BA92_08995</name>
    <name evidence="9" type="ORF">IE90_08330</name>
</gene>
<dbReference type="InterPro" id="IPR039425">
    <property type="entry name" value="RNA_pol_sigma-70-like"/>
</dbReference>
<dbReference type="InterPro" id="IPR014284">
    <property type="entry name" value="RNA_pol_sigma-70_dom"/>
</dbReference>
<dbReference type="Gene3D" id="1.10.1740.10">
    <property type="match status" value="1"/>
</dbReference>
<accession>A0A0C3NE07</accession>
<keyword evidence="11" id="KW-1185">Reference proteome</keyword>
<dbReference type="Proteomes" id="UP000031937">
    <property type="component" value="Unassembled WGS sequence"/>
</dbReference>